<dbReference type="InterPro" id="IPR003374">
    <property type="entry name" value="ApbE-like_sf"/>
</dbReference>
<evidence type="ECO:0000256" key="2">
    <source>
        <dbReference type="ARBA" id="ARBA00016337"/>
    </source>
</evidence>
<evidence type="ECO:0000256" key="3">
    <source>
        <dbReference type="ARBA" id="ARBA00022630"/>
    </source>
</evidence>
<comment type="similarity">
    <text evidence="10">Belongs to the ApbE family.</text>
</comment>
<dbReference type="Gene3D" id="3.10.520.10">
    <property type="entry name" value="ApbE-like domains"/>
    <property type="match status" value="1"/>
</dbReference>
<sequence>MSGNDARILIPPTLSPAAFAAREAKGRVTILHGLTMGTSWSVRLVAPPAGLPDVTPGIERVLDRVVAQMSNWEAGSDISRFNRSPTGAWQLPPPEFMTVLDAALGVARLSGGAFDPAIGALVNLWGFGPAGPRTAPPEDSAIAEALARSGWTRIEHDMPGLRARRTVAVDLDFSGIAKGFGVDQLSEWLTAQGLSHHLVEIGGELRGSGLKPDGQPWWIDLEAPPGLGLQLNRVALHGLSVATSGDYRRWFEHDGARHAHSLDPRTGRPIANGVASVTVLHPSCTMADAWATALTVLGAEAGLALAEKQGLAATFVERTEGVAREWQSTTFKAMLD</sequence>
<evidence type="ECO:0000313" key="13">
    <source>
        <dbReference type="Proteomes" id="UP000286100"/>
    </source>
</evidence>
<keyword evidence="3 10" id="KW-0285">Flavoprotein</keyword>
<keyword evidence="13" id="KW-1185">Reference proteome</keyword>
<evidence type="ECO:0000256" key="4">
    <source>
        <dbReference type="ARBA" id="ARBA00022679"/>
    </source>
</evidence>
<feature type="binding site" evidence="11">
    <location>
        <position position="292"/>
    </location>
    <ligand>
        <name>Mg(2+)</name>
        <dbReference type="ChEBI" id="CHEBI:18420"/>
    </ligand>
</feature>
<feature type="binding site" evidence="11">
    <location>
        <position position="288"/>
    </location>
    <ligand>
        <name>Mg(2+)</name>
        <dbReference type="ChEBI" id="CHEBI:18420"/>
    </ligand>
</feature>
<dbReference type="GO" id="GO:0016740">
    <property type="term" value="F:transferase activity"/>
    <property type="evidence" value="ECO:0007669"/>
    <property type="project" value="UniProtKB-UniRule"/>
</dbReference>
<dbReference type="Pfam" id="PF02424">
    <property type="entry name" value="ApbE"/>
    <property type="match status" value="1"/>
</dbReference>
<evidence type="ECO:0000256" key="6">
    <source>
        <dbReference type="ARBA" id="ARBA00022827"/>
    </source>
</evidence>
<dbReference type="PANTHER" id="PTHR30040">
    <property type="entry name" value="THIAMINE BIOSYNTHESIS LIPOPROTEIN APBE"/>
    <property type="match status" value="1"/>
</dbReference>
<dbReference type="AlphaFoldDB" id="A0A418WQA8"/>
<evidence type="ECO:0000256" key="7">
    <source>
        <dbReference type="ARBA" id="ARBA00022842"/>
    </source>
</evidence>
<reference evidence="12 13" key="1">
    <citation type="submission" date="2018-09" db="EMBL/GenBank/DDBJ databases">
        <authorList>
            <person name="Zhu H."/>
        </authorList>
    </citation>
    <scope>NUCLEOTIDE SEQUENCE [LARGE SCALE GENOMIC DNA]</scope>
    <source>
        <strain evidence="12 13">K2R01-6</strain>
    </source>
</reference>
<dbReference type="GO" id="GO:0046872">
    <property type="term" value="F:metal ion binding"/>
    <property type="evidence" value="ECO:0007669"/>
    <property type="project" value="UniProtKB-UniRule"/>
</dbReference>
<evidence type="ECO:0000313" key="12">
    <source>
        <dbReference type="EMBL" id="RJF93435.1"/>
    </source>
</evidence>
<keyword evidence="6 10" id="KW-0274">FAD</keyword>
<comment type="cofactor">
    <cofactor evidence="11">
        <name>Mg(2+)</name>
        <dbReference type="ChEBI" id="CHEBI:18420"/>
    </cofactor>
    <cofactor evidence="11">
        <name>Mn(2+)</name>
        <dbReference type="ChEBI" id="CHEBI:29035"/>
    </cofactor>
    <text evidence="11">Magnesium. Can also use manganese.</text>
</comment>
<proteinExistence type="inferred from homology"/>
<keyword evidence="7 10" id="KW-0460">Magnesium</keyword>
<dbReference type="Proteomes" id="UP000286100">
    <property type="component" value="Unassembled WGS sequence"/>
</dbReference>
<dbReference type="EC" id="2.7.1.180" evidence="1 10"/>
<keyword evidence="4 10" id="KW-0808">Transferase</keyword>
<dbReference type="PANTHER" id="PTHR30040:SF2">
    <property type="entry name" value="FAD:PROTEIN FMN TRANSFERASE"/>
    <property type="match status" value="1"/>
</dbReference>
<gene>
    <name evidence="12" type="ORF">D3876_03620</name>
</gene>
<name>A0A418WQA8_9SPHN</name>
<comment type="catalytic activity">
    <reaction evidence="9 10">
        <text>L-threonyl-[protein] + FAD = FMN-L-threonyl-[protein] + AMP + H(+)</text>
        <dbReference type="Rhea" id="RHEA:36847"/>
        <dbReference type="Rhea" id="RHEA-COMP:11060"/>
        <dbReference type="Rhea" id="RHEA-COMP:11061"/>
        <dbReference type="ChEBI" id="CHEBI:15378"/>
        <dbReference type="ChEBI" id="CHEBI:30013"/>
        <dbReference type="ChEBI" id="CHEBI:57692"/>
        <dbReference type="ChEBI" id="CHEBI:74257"/>
        <dbReference type="ChEBI" id="CHEBI:456215"/>
        <dbReference type="EC" id="2.7.1.180"/>
    </reaction>
</comment>
<organism evidence="12 13">
    <name type="scientific">Sphingomonas cavernae</name>
    <dbReference type="NCBI Taxonomy" id="2320861"/>
    <lineage>
        <taxon>Bacteria</taxon>
        <taxon>Pseudomonadati</taxon>
        <taxon>Pseudomonadota</taxon>
        <taxon>Alphaproteobacteria</taxon>
        <taxon>Sphingomonadales</taxon>
        <taxon>Sphingomonadaceae</taxon>
        <taxon>Sphingomonas</taxon>
    </lineage>
</organism>
<evidence type="ECO:0000256" key="5">
    <source>
        <dbReference type="ARBA" id="ARBA00022723"/>
    </source>
</evidence>
<protein>
    <recommendedName>
        <fullName evidence="2 10">FAD:protein FMN transferase</fullName>
        <ecNumber evidence="1 10">2.7.1.180</ecNumber>
    </recommendedName>
    <alternativeName>
        <fullName evidence="8 10">Flavin transferase</fullName>
    </alternativeName>
</protein>
<evidence type="ECO:0000256" key="9">
    <source>
        <dbReference type="ARBA" id="ARBA00048540"/>
    </source>
</evidence>
<dbReference type="PIRSF" id="PIRSF006268">
    <property type="entry name" value="ApbE"/>
    <property type="match status" value="1"/>
</dbReference>
<accession>A0A418WQA8</accession>
<evidence type="ECO:0000256" key="11">
    <source>
        <dbReference type="PIRSR" id="PIRSR006268-2"/>
    </source>
</evidence>
<evidence type="ECO:0000256" key="8">
    <source>
        <dbReference type="ARBA" id="ARBA00031306"/>
    </source>
</evidence>
<dbReference type="SUPFAM" id="SSF143631">
    <property type="entry name" value="ApbE-like"/>
    <property type="match status" value="1"/>
</dbReference>
<dbReference type="InterPro" id="IPR024932">
    <property type="entry name" value="ApbE"/>
</dbReference>
<evidence type="ECO:0000256" key="1">
    <source>
        <dbReference type="ARBA" id="ARBA00011955"/>
    </source>
</evidence>
<comment type="caution">
    <text evidence="12">The sequence shown here is derived from an EMBL/GenBank/DDBJ whole genome shotgun (WGS) entry which is preliminary data.</text>
</comment>
<dbReference type="EMBL" id="QYUM01000002">
    <property type="protein sequence ID" value="RJF93435.1"/>
    <property type="molecule type" value="Genomic_DNA"/>
</dbReference>
<feature type="binding site" evidence="11">
    <location>
        <position position="175"/>
    </location>
    <ligand>
        <name>Mg(2+)</name>
        <dbReference type="ChEBI" id="CHEBI:18420"/>
    </ligand>
</feature>
<dbReference type="OrthoDB" id="9778595at2"/>
<keyword evidence="5 10" id="KW-0479">Metal-binding</keyword>
<evidence type="ECO:0000256" key="10">
    <source>
        <dbReference type="PIRNR" id="PIRNR006268"/>
    </source>
</evidence>